<dbReference type="GO" id="GO:0005829">
    <property type="term" value="C:cytosol"/>
    <property type="evidence" value="ECO:0007669"/>
    <property type="project" value="TreeGrafter"/>
</dbReference>
<comment type="function">
    <text evidence="1 14">Catalyzes the methylthiolation of N6-(dimethylallyl)adenosine (i(6)A), leading to the formation of 2-methylthio-N6-(dimethylallyl)adenosine (ms(2)i(6)A) at position 37 in tRNAs that read codons beginning with uridine.</text>
</comment>
<comment type="subunit">
    <text evidence="14">Monomer.</text>
</comment>
<dbReference type="PANTHER" id="PTHR43020:SF2">
    <property type="entry name" value="MITOCHONDRIAL TRNA METHYLTHIOTRANSFERASE CDK5RAP1"/>
    <property type="match status" value="1"/>
</dbReference>
<evidence type="ECO:0000256" key="5">
    <source>
        <dbReference type="ARBA" id="ARBA00022694"/>
    </source>
</evidence>
<evidence type="ECO:0000256" key="8">
    <source>
        <dbReference type="ARBA" id="ARBA00023014"/>
    </source>
</evidence>
<protein>
    <recommendedName>
        <fullName evidence="11 14">tRNA-2-methylthio-N(6)-dimethylallyladenosine synthase</fullName>
        <ecNumber evidence="9 14">2.8.4.3</ecNumber>
    </recommendedName>
    <alternativeName>
        <fullName evidence="13 14">(Dimethylallyl)adenosine tRNA methylthiotransferase MiaB</fullName>
    </alternativeName>
    <alternativeName>
        <fullName evidence="12 14">tRNA-i(6)A37 methylthiotransferase</fullName>
    </alternativeName>
</protein>
<reference evidence="15 16" key="1">
    <citation type="submission" date="2015-09" db="EMBL/GenBank/DDBJ databases">
        <authorList>
            <consortium name="Pathogen Informatics"/>
        </authorList>
    </citation>
    <scope>NUCLEOTIDE SEQUENCE [LARGE SCALE GENOMIC DNA]</scope>
    <source>
        <strain evidence="15 16">2789STDY5608823</strain>
    </source>
</reference>
<keyword evidence="6 14" id="KW-0479">Metal-binding</keyword>
<dbReference type="NCBIfam" id="TIGR01574">
    <property type="entry name" value="miaB-methiolase"/>
    <property type="match status" value="1"/>
</dbReference>
<keyword evidence="8 14" id="KW-0411">Iron-sulfur</keyword>
<evidence type="ECO:0000256" key="3">
    <source>
        <dbReference type="ARBA" id="ARBA00022679"/>
    </source>
</evidence>
<dbReference type="EMBL" id="CYYP01000001">
    <property type="protein sequence ID" value="CUN38003.1"/>
    <property type="molecule type" value="Genomic_DNA"/>
</dbReference>
<name>A0A173WET6_9ACTN</name>
<dbReference type="SFLD" id="SFLDG01061">
    <property type="entry name" value="methylthiotransferase"/>
    <property type="match status" value="1"/>
</dbReference>
<dbReference type="InterPro" id="IPR023404">
    <property type="entry name" value="rSAM_horseshoe"/>
</dbReference>
<keyword evidence="14" id="KW-0963">Cytoplasm</keyword>
<accession>A0A173WET6</accession>
<keyword evidence="5 14" id="KW-0819">tRNA processing</keyword>
<dbReference type="GO" id="GO:0046872">
    <property type="term" value="F:metal ion binding"/>
    <property type="evidence" value="ECO:0007669"/>
    <property type="project" value="UniProtKB-KW"/>
</dbReference>
<dbReference type="PROSITE" id="PS01278">
    <property type="entry name" value="MTTASE_RADICAL"/>
    <property type="match status" value="1"/>
</dbReference>
<evidence type="ECO:0000313" key="15">
    <source>
        <dbReference type="EMBL" id="CUN38003.1"/>
    </source>
</evidence>
<feature type="binding site" evidence="14">
    <location>
        <position position="174"/>
    </location>
    <ligand>
        <name>[4Fe-4S] cluster</name>
        <dbReference type="ChEBI" id="CHEBI:49883"/>
        <label>2</label>
        <note>4Fe-4S-S-AdoMet</note>
    </ligand>
</feature>
<dbReference type="SFLD" id="SFLDF00273">
    <property type="entry name" value="(dimethylallyl)adenosine_tRNA"/>
    <property type="match status" value="1"/>
</dbReference>
<dbReference type="GO" id="GO:0035597">
    <property type="term" value="F:tRNA-2-methylthio-N(6)-dimethylallyladenosine(37) synthase activity"/>
    <property type="evidence" value="ECO:0007669"/>
    <property type="project" value="UniProtKB-EC"/>
</dbReference>
<evidence type="ECO:0000256" key="1">
    <source>
        <dbReference type="ARBA" id="ARBA00003234"/>
    </source>
</evidence>
<dbReference type="Proteomes" id="UP000095468">
    <property type="component" value="Unassembled WGS sequence"/>
</dbReference>
<evidence type="ECO:0000256" key="12">
    <source>
        <dbReference type="ARBA" id="ARBA00080698"/>
    </source>
</evidence>
<comment type="similarity">
    <text evidence="14">Belongs to the methylthiotransferase family. MiaB subfamily.</text>
</comment>
<dbReference type="InterPro" id="IPR007197">
    <property type="entry name" value="rSAM"/>
</dbReference>
<dbReference type="PROSITE" id="PS50926">
    <property type="entry name" value="TRAM"/>
    <property type="match status" value="1"/>
</dbReference>
<gene>
    <name evidence="15" type="primary">miaB_2</name>
    <name evidence="14" type="synonym">miaB</name>
    <name evidence="15" type="ORF">ERS852381_00109</name>
</gene>
<dbReference type="SUPFAM" id="SSF102114">
    <property type="entry name" value="Radical SAM enzymes"/>
    <property type="match status" value="1"/>
</dbReference>
<feature type="binding site" evidence="14">
    <location>
        <position position="22"/>
    </location>
    <ligand>
        <name>[4Fe-4S] cluster</name>
        <dbReference type="ChEBI" id="CHEBI:49883"/>
        <label>1</label>
    </ligand>
</feature>
<keyword evidence="4 14" id="KW-0949">S-adenosyl-L-methionine</keyword>
<dbReference type="CDD" id="cd01335">
    <property type="entry name" value="Radical_SAM"/>
    <property type="match status" value="1"/>
</dbReference>
<feature type="binding site" evidence="14">
    <location>
        <position position="58"/>
    </location>
    <ligand>
        <name>[4Fe-4S] cluster</name>
        <dbReference type="ChEBI" id="CHEBI:49883"/>
        <label>1</label>
    </ligand>
</feature>
<dbReference type="Gene3D" id="3.40.50.12160">
    <property type="entry name" value="Methylthiotransferase, N-terminal domain"/>
    <property type="match status" value="1"/>
</dbReference>
<dbReference type="NCBIfam" id="TIGR00089">
    <property type="entry name" value="MiaB/RimO family radical SAM methylthiotransferase"/>
    <property type="match status" value="1"/>
</dbReference>
<dbReference type="AlphaFoldDB" id="A0A173WET6"/>
<dbReference type="FunFam" id="3.80.30.20:FF:000001">
    <property type="entry name" value="tRNA-2-methylthio-N(6)-dimethylallyladenosine synthase 2"/>
    <property type="match status" value="1"/>
</dbReference>
<dbReference type="PANTHER" id="PTHR43020">
    <property type="entry name" value="CDK5 REGULATORY SUBUNIT-ASSOCIATED PROTEIN 1"/>
    <property type="match status" value="1"/>
</dbReference>
<feature type="binding site" evidence="14">
    <location>
        <position position="171"/>
    </location>
    <ligand>
        <name>[4Fe-4S] cluster</name>
        <dbReference type="ChEBI" id="CHEBI:49883"/>
        <label>2</label>
        <note>4Fe-4S-S-AdoMet</note>
    </ligand>
</feature>
<keyword evidence="7 14" id="KW-0408">Iron</keyword>
<feature type="binding site" evidence="14">
    <location>
        <position position="167"/>
    </location>
    <ligand>
        <name>[4Fe-4S] cluster</name>
        <dbReference type="ChEBI" id="CHEBI:49883"/>
        <label>2</label>
        <note>4Fe-4S-S-AdoMet</note>
    </ligand>
</feature>
<keyword evidence="2 14" id="KW-0004">4Fe-4S</keyword>
<evidence type="ECO:0000256" key="11">
    <source>
        <dbReference type="ARBA" id="ARBA00068570"/>
    </source>
</evidence>
<organism evidence="15 16">
    <name type="scientific">Collinsella aerofaciens</name>
    <dbReference type="NCBI Taxonomy" id="74426"/>
    <lineage>
        <taxon>Bacteria</taxon>
        <taxon>Bacillati</taxon>
        <taxon>Actinomycetota</taxon>
        <taxon>Coriobacteriia</taxon>
        <taxon>Coriobacteriales</taxon>
        <taxon>Coriobacteriaceae</taxon>
        <taxon>Collinsella</taxon>
    </lineage>
</organism>
<dbReference type="PROSITE" id="PS51449">
    <property type="entry name" value="MTTASE_N"/>
    <property type="match status" value="1"/>
</dbReference>
<keyword evidence="3 14" id="KW-0808">Transferase</keyword>
<dbReference type="FunFam" id="3.40.50.12160:FF:000003">
    <property type="entry name" value="CDK5 regulatory subunit-associated protein 1"/>
    <property type="match status" value="1"/>
</dbReference>
<dbReference type="Gene3D" id="3.80.30.20">
    <property type="entry name" value="tm_1862 like domain"/>
    <property type="match status" value="1"/>
</dbReference>
<evidence type="ECO:0000256" key="13">
    <source>
        <dbReference type="ARBA" id="ARBA00081141"/>
    </source>
</evidence>
<dbReference type="InterPro" id="IPR020612">
    <property type="entry name" value="Methylthiotransferase_CS"/>
</dbReference>
<evidence type="ECO:0000256" key="6">
    <source>
        <dbReference type="ARBA" id="ARBA00022723"/>
    </source>
</evidence>
<dbReference type="InterPro" id="IPR013848">
    <property type="entry name" value="Methylthiotransferase_N"/>
</dbReference>
<evidence type="ECO:0000256" key="9">
    <source>
        <dbReference type="ARBA" id="ARBA00033765"/>
    </source>
</evidence>
<dbReference type="SFLD" id="SFLDG01082">
    <property type="entry name" value="B12-binding_domain_containing"/>
    <property type="match status" value="1"/>
</dbReference>
<dbReference type="EC" id="2.8.4.3" evidence="9 14"/>
<evidence type="ECO:0000256" key="14">
    <source>
        <dbReference type="HAMAP-Rule" id="MF_01864"/>
    </source>
</evidence>
<dbReference type="RefSeq" id="WP_055285164.1">
    <property type="nucleotide sequence ID" value="NZ_CAXSKK010000024.1"/>
</dbReference>
<sequence length="456" mass="50862">MDQRSVRDILAGKTYFIRTFGCQMNQHDSERVSGLLDSYGCLMALDPEHADIVVFMTCCVREAADTRLYGQCNSCKSLPPSPSGKRVVAVGGCIAQRDGEGLLTNVDNVNVIFGTHSIAHVAELIAEAFLDGKRHIRTNEHEDTDAMSMPWHRETQYHAWVPIMTGCNNFCTYCIVPYVRGREKSRPFEEIVDEVTGLVRQGVREITLLGQNVNSYGRDLFGKPRFADLLRAVGDTGVERIFFTSSHPKDLLPETIDAMAETPAVMPQLHLAVQSGSTRILKEMNRRYTREDYLGLVDRIRNRMPDIALSTDIIVGFPGETEEDFEQTLSLAETVRYAQAYTFIYSKRAGTPAAEIDDPTPHEVILERFNRLVKVIETTAHEYNQGELHTVVPALIEGTSKKNDAVLLGKSPKNQTVHAPIPEGYSIDQLVGKIVDVDVDVAKTWYLSGSVVGEPR</sequence>
<feature type="binding site" evidence="14">
    <location>
        <position position="93"/>
    </location>
    <ligand>
        <name>[4Fe-4S] cluster</name>
        <dbReference type="ChEBI" id="CHEBI:49883"/>
        <label>1</label>
    </ligand>
</feature>
<dbReference type="HAMAP" id="MF_01864">
    <property type="entry name" value="tRNA_metthiotr_MiaB"/>
    <property type="match status" value="1"/>
</dbReference>
<proteinExistence type="inferred from homology"/>
<comment type="subcellular location">
    <subcellularLocation>
        <location evidence="14">Cytoplasm</location>
    </subcellularLocation>
</comment>
<dbReference type="InterPro" id="IPR005839">
    <property type="entry name" value="Methylthiotransferase"/>
</dbReference>
<dbReference type="InterPro" id="IPR038135">
    <property type="entry name" value="Methylthiotransferase_N_sf"/>
</dbReference>
<dbReference type="GO" id="GO:0051539">
    <property type="term" value="F:4 iron, 4 sulfur cluster binding"/>
    <property type="evidence" value="ECO:0007669"/>
    <property type="project" value="UniProtKB-UniRule"/>
</dbReference>
<evidence type="ECO:0000313" key="16">
    <source>
        <dbReference type="Proteomes" id="UP000095468"/>
    </source>
</evidence>
<comment type="cofactor">
    <cofactor evidence="14">
        <name>[4Fe-4S] cluster</name>
        <dbReference type="ChEBI" id="CHEBI:49883"/>
    </cofactor>
    <text evidence="14">Binds 2 [4Fe-4S] clusters. One cluster is coordinated with 3 cysteines and an exchangeable S-adenosyl-L-methionine.</text>
</comment>
<dbReference type="SFLD" id="SFLDS00029">
    <property type="entry name" value="Radical_SAM"/>
    <property type="match status" value="1"/>
</dbReference>
<dbReference type="InterPro" id="IPR006463">
    <property type="entry name" value="MiaB_methiolase"/>
</dbReference>
<dbReference type="InterPro" id="IPR002792">
    <property type="entry name" value="TRAM_dom"/>
</dbReference>
<evidence type="ECO:0000256" key="4">
    <source>
        <dbReference type="ARBA" id="ARBA00022691"/>
    </source>
</evidence>
<dbReference type="InterPro" id="IPR006638">
    <property type="entry name" value="Elp3/MiaA/NifB-like_rSAM"/>
</dbReference>
<evidence type="ECO:0000256" key="2">
    <source>
        <dbReference type="ARBA" id="ARBA00022485"/>
    </source>
</evidence>
<dbReference type="InterPro" id="IPR058240">
    <property type="entry name" value="rSAM_sf"/>
</dbReference>
<dbReference type="SMART" id="SM00729">
    <property type="entry name" value="Elp3"/>
    <property type="match status" value="1"/>
</dbReference>
<evidence type="ECO:0000256" key="7">
    <source>
        <dbReference type="ARBA" id="ARBA00023004"/>
    </source>
</evidence>
<dbReference type="Pfam" id="PF04055">
    <property type="entry name" value="Radical_SAM"/>
    <property type="match status" value="1"/>
</dbReference>
<dbReference type="PROSITE" id="PS51918">
    <property type="entry name" value="RADICAL_SAM"/>
    <property type="match status" value="1"/>
</dbReference>
<evidence type="ECO:0000256" key="10">
    <source>
        <dbReference type="ARBA" id="ARBA00051425"/>
    </source>
</evidence>
<comment type="catalytic activity">
    <reaction evidence="10 14">
        <text>N(6)-dimethylallyladenosine(37) in tRNA + (sulfur carrier)-SH + AH2 + 2 S-adenosyl-L-methionine = 2-methylsulfanyl-N(6)-dimethylallyladenosine(37) in tRNA + (sulfur carrier)-H + 5'-deoxyadenosine + L-methionine + A + S-adenosyl-L-homocysteine + 2 H(+)</text>
        <dbReference type="Rhea" id="RHEA:37067"/>
        <dbReference type="Rhea" id="RHEA-COMP:10375"/>
        <dbReference type="Rhea" id="RHEA-COMP:10376"/>
        <dbReference type="Rhea" id="RHEA-COMP:14737"/>
        <dbReference type="Rhea" id="RHEA-COMP:14739"/>
        <dbReference type="ChEBI" id="CHEBI:13193"/>
        <dbReference type="ChEBI" id="CHEBI:15378"/>
        <dbReference type="ChEBI" id="CHEBI:17319"/>
        <dbReference type="ChEBI" id="CHEBI:17499"/>
        <dbReference type="ChEBI" id="CHEBI:29917"/>
        <dbReference type="ChEBI" id="CHEBI:57844"/>
        <dbReference type="ChEBI" id="CHEBI:57856"/>
        <dbReference type="ChEBI" id="CHEBI:59789"/>
        <dbReference type="ChEBI" id="CHEBI:64428"/>
        <dbReference type="ChEBI" id="CHEBI:74415"/>
        <dbReference type="ChEBI" id="CHEBI:74417"/>
        <dbReference type="EC" id="2.8.4.3"/>
    </reaction>
</comment>
<dbReference type="Pfam" id="PF00919">
    <property type="entry name" value="UPF0004"/>
    <property type="match status" value="1"/>
</dbReference>